<evidence type="ECO:0000256" key="1">
    <source>
        <dbReference type="ARBA" id="ARBA00023015"/>
    </source>
</evidence>
<sequence>MEQDFLNGDVTQTSLYHILSEVNVQNKGNSMDYIEKSMERDSILIQAIKTGNKELLDTAKNYIASEITHPYYYANPIIQEDPLRTRKNGMIIRNTLCQIGAALGGVPAINLHLISEKYALQIEQAPTPEYLEYVVSPNMFDEFCELVFNFSTVHYSNLIKEIVTYIGNHISEEVTVTILAELFHVNSSHLARKFKKETNYTISEYVNQQKIEAAKLLLQGKEMSVGEVSERLGYNSSSYFSKVFKKLTGEAPANYANFKMQI</sequence>
<dbReference type="InterPro" id="IPR018062">
    <property type="entry name" value="HTH_AraC-typ_CS"/>
</dbReference>
<dbReference type="SUPFAM" id="SSF46689">
    <property type="entry name" value="Homeodomain-like"/>
    <property type="match status" value="2"/>
</dbReference>
<keyword evidence="3" id="KW-0804">Transcription</keyword>
<dbReference type="PATRIC" id="fig|1266845.5.peg.1880"/>
<dbReference type="AlphaFoldDB" id="U5SF25"/>
<dbReference type="eggNOG" id="COG2207">
    <property type="taxonomic scope" value="Bacteria"/>
</dbReference>
<dbReference type="GO" id="GO:0043565">
    <property type="term" value="F:sequence-specific DNA binding"/>
    <property type="evidence" value="ECO:0007669"/>
    <property type="project" value="InterPro"/>
</dbReference>
<keyword evidence="1" id="KW-0805">Transcription regulation</keyword>
<evidence type="ECO:0000259" key="4">
    <source>
        <dbReference type="PROSITE" id="PS01124"/>
    </source>
</evidence>
<evidence type="ECO:0000313" key="5">
    <source>
        <dbReference type="EMBL" id="AGY82487.1"/>
    </source>
</evidence>
<dbReference type="GO" id="GO:0003700">
    <property type="term" value="F:DNA-binding transcription factor activity"/>
    <property type="evidence" value="ECO:0007669"/>
    <property type="project" value="InterPro"/>
</dbReference>
<evidence type="ECO:0000313" key="6">
    <source>
        <dbReference type="Proteomes" id="UP000017469"/>
    </source>
</evidence>
<dbReference type="PROSITE" id="PS00041">
    <property type="entry name" value="HTH_ARAC_FAMILY_1"/>
    <property type="match status" value="1"/>
</dbReference>
<dbReference type="KEGG" id="caw:Q783_09930"/>
<dbReference type="Proteomes" id="UP000017469">
    <property type="component" value="Chromosome"/>
</dbReference>
<dbReference type="STRING" id="1266845.Q783_09930"/>
<dbReference type="Pfam" id="PF12833">
    <property type="entry name" value="HTH_18"/>
    <property type="match status" value="1"/>
</dbReference>
<dbReference type="PANTHER" id="PTHR43280">
    <property type="entry name" value="ARAC-FAMILY TRANSCRIPTIONAL REGULATOR"/>
    <property type="match status" value="1"/>
</dbReference>
<organism evidence="5 6">
    <name type="scientific">Carnobacterium inhibens subsp. gilichinskyi</name>
    <dbReference type="NCBI Taxonomy" id="1266845"/>
    <lineage>
        <taxon>Bacteria</taxon>
        <taxon>Bacillati</taxon>
        <taxon>Bacillota</taxon>
        <taxon>Bacilli</taxon>
        <taxon>Lactobacillales</taxon>
        <taxon>Carnobacteriaceae</taxon>
        <taxon>Carnobacterium</taxon>
    </lineage>
</organism>
<evidence type="ECO:0000256" key="2">
    <source>
        <dbReference type="ARBA" id="ARBA00023125"/>
    </source>
</evidence>
<dbReference type="EMBL" id="CP006812">
    <property type="protein sequence ID" value="AGY82487.1"/>
    <property type="molecule type" value="Genomic_DNA"/>
</dbReference>
<evidence type="ECO:0000256" key="3">
    <source>
        <dbReference type="ARBA" id="ARBA00023163"/>
    </source>
</evidence>
<name>U5SF25_9LACT</name>
<protein>
    <submittedName>
        <fullName evidence="5">AraC family transcriptional regulator</fullName>
    </submittedName>
</protein>
<dbReference type="SMART" id="SM00342">
    <property type="entry name" value="HTH_ARAC"/>
    <property type="match status" value="1"/>
</dbReference>
<dbReference type="InterPro" id="IPR009057">
    <property type="entry name" value="Homeodomain-like_sf"/>
</dbReference>
<dbReference type="HOGENOM" id="CLU_036605_3_1_9"/>
<dbReference type="InterPro" id="IPR018060">
    <property type="entry name" value="HTH_AraC"/>
</dbReference>
<reference evidence="5 6" key="1">
    <citation type="journal article" date="2013" name="Genome Announc.">
        <title>Complete Genome Sequence of Carnobacterium gilichinskyi Strain WN1359T (DSM 27470T).</title>
        <authorList>
            <person name="Leonard M.T."/>
            <person name="Panayotova N."/>
            <person name="Farmerie W.G."/>
            <person name="Triplett E.W."/>
            <person name="Nicholson W.L."/>
        </authorList>
    </citation>
    <scope>NUCLEOTIDE SEQUENCE [LARGE SCALE GENOMIC DNA]</scope>
    <source>
        <strain evidence="5 6">WN1359</strain>
    </source>
</reference>
<gene>
    <name evidence="5" type="ORF">Q783_09930</name>
</gene>
<dbReference type="Gene3D" id="1.10.10.60">
    <property type="entry name" value="Homeodomain-like"/>
    <property type="match status" value="2"/>
</dbReference>
<accession>U5SF25</accession>
<feature type="domain" description="HTH araC/xylS-type" evidence="4">
    <location>
        <begin position="160"/>
        <end position="258"/>
    </location>
</feature>
<dbReference type="InterPro" id="IPR020449">
    <property type="entry name" value="Tscrpt_reg_AraC-type_HTH"/>
</dbReference>
<dbReference type="RefSeq" id="WP_023179265.1">
    <property type="nucleotide sequence ID" value="NC_022606.1"/>
</dbReference>
<dbReference type="PROSITE" id="PS01124">
    <property type="entry name" value="HTH_ARAC_FAMILY_2"/>
    <property type="match status" value="1"/>
</dbReference>
<dbReference type="PANTHER" id="PTHR43280:SF2">
    <property type="entry name" value="HTH-TYPE TRANSCRIPTIONAL REGULATOR EXSA"/>
    <property type="match status" value="1"/>
</dbReference>
<dbReference type="PRINTS" id="PR00032">
    <property type="entry name" value="HTHARAC"/>
</dbReference>
<proteinExistence type="predicted"/>
<keyword evidence="2" id="KW-0238">DNA-binding</keyword>